<keyword evidence="4 7" id="KW-0747">Spliceosome</keyword>
<keyword evidence="10" id="KW-1185">Reference proteome</keyword>
<evidence type="ECO:0000256" key="3">
    <source>
        <dbReference type="ARBA" id="ARBA00022664"/>
    </source>
</evidence>
<keyword evidence="6 7" id="KW-0539">Nucleus</keyword>
<name>A0A1D2NCE4_ORCCI</name>
<dbReference type="PANTHER" id="PTHR23142">
    <property type="entry name" value="PRE-MRNA-SPLICING FACTOR 38A-RELATED"/>
    <property type="match status" value="1"/>
</dbReference>
<comment type="caution">
    <text evidence="9">The sequence shown here is derived from an EMBL/GenBank/DDBJ whole genome shotgun (WGS) entry which is preliminary data.</text>
</comment>
<dbReference type="InterPro" id="IPR005037">
    <property type="entry name" value="PRP38"/>
</dbReference>
<feature type="region of interest" description="Disordered" evidence="8">
    <location>
        <begin position="223"/>
        <end position="336"/>
    </location>
</feature>
<reference evidence="9 10" key="1">
    <citation type="journal article" date="2016" name="Genome Biol. Evol.">
        <title>Gene Family Evolution Reflects Adaptation to Soil Environmental Stressors in the Genome of the Collembolan Orchesella cincta.</title>
        <authorList>
            <person name="Faddeeva-Vakhrusheva A."/>
            <person name="Derks M.F."/>
            <person name="Anvar S.Y."/>
            <person name="Agamennone V."/>
            <person name="Suring W."/>
            <person name="Smit S."/>
            <person name="van Straalen N.M."/>
            <person name="Roelofs D."/>
        </authorList>
    </citation>
    <scope>NUCLEOTIDE SEQUENCE [LARGE SCALE GENOMIC DNA]</scope>
    <source>
        <tissue evidence="9">Mixed pool</tissue>
    </source>
</reference>
<evidence type="ECO:0000256" key="1">
    <source>
        <dbReference type="ARBA" id="ARBA00004123"/>
    </source>
</evidence>
<dbReference type="OrthoDB" id="3881at2759"/>
<sequence>MDGDRNNIQAAQAMMPGMDMLGAPKKPNTLPIWGNSTTMNLNPLILTNIETSPYFIGRLAELKTYHELVDEIYYKVKHLEPWERGSRASGGRRQTGMCGGVRGVGVGGIISSAFCILYKLFTTRLTRKQVYGLLNHSDSPFIRGIGFLYVRFTQPPPDFWDWFEPYIEDAEEIDVRAGGGQIMTIGEMVRLFLTRLDWFTSLFPRIPVPIQIAIDKKLAALKHSTSTDPTPKKAPDEVEPERAPVPTERNREERPPRRRTRSRSPKRRSRSRERDRERGESRRSRRSRSKSRESRRHKKKEHRSKSRTPKKSRRSRSRSRTRYEKGTSSRQRYDHR</sequence>
<keyword evidence="5 7" id="KW-0508">mRNA splicing</keyword>
<dbReference type="OMA" id="KERPQSH"/>
<keyword evidence="3 7" id="KW-0507">mRNA processing</keyword>
<evidence type="ECO:0000256" key="7">
    <source>
        <dbReference type="RuleBase" id="RU367025"/>
    </source>
</evidence>
<dbReference type="Proteomes" id="UP000094527">
    <property type="component" value="Unassembled WGS sequence"/>
</dbReference>
<dbReference type="STRING" id="48709.A0A1D2NCE4"/>
<dbReference type="AlphaFoldDB" id="A0A1D2NCE4"/>
<evidence type="ECO:0000256" key="5">
    <source>
        <dbReference type="ARBA" id="ARBA00023187"/>
    </source>
</evidence>
<dbReference type="GO" id="GO:0000398">
    <property type="term" value="P:mRNA splicing, via spliceosome"/>
    <property type="evidence" value="ECO:0007669"/>
    <property type="project" value="UniProtKB-UniRule"/>
</dbReference>
<feature type="compositionally biased region" description="Basic residues" evidence="8">
    <location>
        <begin position="283"/>
        <end position="320"/>
    </location>
</feature>
<feature type="compositionally biased region" description="Basic and acidic residues" evidence="8">
    <location>
        <begin position="272"/>
        <end position="282"/>
    </location>
</feature>
<dbReference type="Pfam" id="PF03371">
    <property type="entry name" value="PRP38"/>
    <property type="match status" value="1"/>
</dbReference>
<organism evidence="9 10">
    <name type="scientific">Orchesella cincta</name>
    <name type="common">Springtail</name>
    <name type="synonym">Podura cincta</name>
    <dbReference type="NCBI Taxonomy" id="48709"/>
    <lineage>
        <taxon>Eukaryota</taxon>
        <taxon>Metazoa</taxon>
        <taxon>Ecdysozoa</taxon>
        <taxon>Arthropoda</taxon>
        <taxon>Hexapoda</taxon>
        <taxon>Collembola</taxon>
        <taxon>Entomobryomorpha</taxon>
        <taxon>Entomobryoidea</taxon>
        <taxon>Orchesellidae</taxon>
        <taxon>Orchesellinae</taxon>
        <taxon>Orchesella</taxon>
    </lineage>
</organism>
<protein>
    <recommendedName>
        <fullName evidence="7">Pre-mRNA-splicing factor 38</fullName>
    </recommendedName>
</protein>
<dbReference type="GO" id="GO:0005681">
    <property type="term" value="C:spliceosomal complex"/>
    <property type="evidence" value="ECO:0007669"/>
    <property type="project" value="UniProtKB-KW"/>
</dbReference>
<evidence type="ECO:0000256" key="8">
    <source>
        <dbReference type="SAM" id="MobiDB-lite"/>
    </source>
</evidence>
<comment type="subcellular location">
    <subcellularLocation>
        <location evidence="1 7">Nucleus</location>
    </subcellularLocation>
</comment>
<accession>A0A1D2NCE4</accession>
<dbReference type="EMBL" id="LJIJ01000092">
    <property type="protein sequence ID" value="ODN02927.1"/>
    <property type="molecule type" value="Genomic_DNA"/>
</dbReference>
<feature type="compositionally biased region" description="Basic residues" evidence="8">
    <location>
        <begin position="256"/>
        <end position="271"/>
    </location>
</feature>
<feature type="compositionally biased region" description="Basic and acidic residues" evidence="8">
    <location>
        <begin position="230"/>
        <end position="255"/>
    </location>
</feature>
<evidence type="ECO:0000256" key="4">
    <source>
        <dbReference type="ARBA" id="ARBA00022728"/>
    </source>
</evidence>
<evidence type="ECO:0000313" key="9">
    <source>
        <dbReference type="EMBL" id="ODN02927.1"/>
    </source>
</evidence>
<evidence type="ECO:0000313" key="10">
    <source>
        <dbReference type="Proteomes" id="UP000094527"/>
    </source>
</evidence>
<evidence type="ECO:0000256" key="6">
    <source>
        <dbReference type="ARBA" id="ARBA00023242"/>
    </source>
</evidence>
<proteinExistence type="inferred from homology"/>
<comment type="similarity">
    <text evidence="2 7">Belongs to the PRP38 family.</text>
</comment>
<comment type="function">
    <text evidence="7">Required for pre-mRNA splicing.</text>
</comment>
<gene>
    <name evidence="9" type="ORF">Ocin01_03749</name>
</gene>
<evidence type="ECO:0000256" key="2">
    <source>
        <dbReference type="ARBA" id="ARBA00006164"/>
    </source>
</evidence>